<dbReference type="PANTHER" id="PTHR11138">
    <property type="entry name" value="METHIONYL-TRNA FORMYLTRANSFERASE"/>
    <property type="match status" value="1"/>
</dbReference>
<evidence type="ECO:0000256" key="6">
    <source>
        <dbReference type="ARBA" id="ARBA00022917"/>
    </source>
</evidence>
<evidence type="ECO:0000256" key="7">
    <source>
        <dbReference type="ARBA" id="ARBA00048558"/>
    </source>
</evidence>
<dbReference type="EMBL" id="LWLG01000002">
    <property type="protein sequence ID" value="OAQ21266.1"/>
    <property type="molecule type" value="Genomic_DNA"/>
</dbReference>
<dbReference type="OrthoDB" id="9802815at2"/>
<dbReference type="NCBIfam" id="TIGR00460">
    <property type="entry name" value="fmt"/>
    <property type="match status" value="1"/>
</dbReference>
<dbReference type="InterPro" id="IPR041711">
    <property type="entry name" value="Met-tRNA-FMT_N"/>
</dbReference>
<dbReference type="InterPro" id="IPR005793">
    <property type="entry name" value="Formyl_trans_C"/>
</dbReference>
<comment type="caution">
    <text evidence="11">The sequence shown here is derived from an EMBL/GenBank/DDBJ whole genome shotgun (WGS) entry which is preliminary data.</text>
</comment>
<dbReference type="GO" id="GO:0004479">
    <property type="term" value="F:methionyl-tRNA formyltransferase activity"/>
    <property type="evidence" value="ECO:0007669"/>
    <property type="project" value="UniProtKB-UniRule"/>
</dbReference>
<dbReference type="Pfam" id="PF00551">
    <property type="entry name" value="Formyl_trans_N"/>
    <property type="match status" value="1"/>
</dbReference>
<dbReference type="PROSITE" id="PS00373">
    <property type="entry name" value="GART"/>
    <property type="match status" value="1"/>
</dbReference>
<dbReference type="Gene3D" id="3.40.50.170">
    <property type="entry name" value="Formyl transferase, N-terminal domain"/>
    <property type="match status" value="1"/>
</dbReference>
<accession>A0A179D5E6</accession>
<evidence type="ECO:0000313" key="11">
    <source>
        <dbReference type="EMBL" id="OAQ21266.1"/>
    </source>
</evidence>
<dbReference type="InterPro" id="IPR036477">
    <property type="entry name" value="Formyl_transf_N_sf"/>
</dbReference>
<feature type="domain" description="Formyl transferase N-terminal" evidence="9">
    <location>
        <begin position="5"/>
        <end position="182"/>
    </location>
</feature>
<dbReference type="RefSeq" id="WP_068668955.1">
    <property type="nucleotide sequence ID" value="NZ_LWLG01000002.1"/>
</dbReference>
<comment type="similarity">
    <text evidence="2 8">Belongs to the Fmt family.</text>
</comment>
<dbReference type="CDD" id="cd08704">
    <property type="entry name" value="Met_tRNA_FMT_C"/>
    <property type="match status" value="1"/>
</dbReference>
<reference evidence="11 12" key="1">
    <citation type="submission" date="2016-04" db="EMBL/GenBank/DDBJ databases">
        <title>Genome analysis of Thermosulfurimonas dismutans, the first thermophilic sulfur-disproportionating bacterium of the phylum Thermodesulfobacteria.</title>
        <authorList>
            <person name="Mardanov A.V."/>
            <person name="Beletsky A.V."/>
            <person name="Kadnikov V.V."/>
            <person name="Slobodkin A.I."/>
            <person name="Ravin N.V."/>
        </authorList>
    </citation>
    <scope>NUCLEOTIDE SEQUENCE [LARGE SCALE GENOMIC DNA]</scope>
    <source>
        <strain evidence="11 12">S95</strain>
    </source>
</reference>
<evidence type="ECO:0000259" key="9">
    <source>
        <dbReference type="Pfam" id="PF00551"/>
    </source>
</evidence>
<keyword evidence="6 8" id="KW-0648">Protein biosynthesis</keyword>
<evidence type="ECO:0000256" key="2">
    <source>
        <dbReference type="ARBA" id="ARBA00010699"/>
    </source>
</evidence>
<dbReference type="Gene3D" id="3.10.25.10">
    <property type="entry name" value="Formyl transferase, C-terminal domain"/>
    <property type="match status" value="1"/>
</dbReference>
<dbReference type="SUPFAM" id="SSF53328">
    <property type="entry name" value="Formyltransferase"/>
    <property type="match status" value="1"/>
</dbReference>
<keyword evidence="5 8" id="KW-0808">Transferase</keyword>
<evidence type="ECO:0000256" key="4">
    <source>
        <dbReference type="ARBA" id="ARBA00016014"/>
    </source>
</evidence>
<evidence type="ECO:0000256" key="8">
    <source>
        <dbReference type="HAMAP-Rule" id="MF_00182"/>
    </source>
</evidence>
<dbReference type="EC" id="2.1.2.9" evidence="3 8"/>
<protein>
    <recommendedName>
        <fullName evidence="4 8">Methionyl-tRNA formyltransferase</fullName>
        <ecNumber evidence="3 8">2.1.2.9</ecNumber>
    </recommendedName>
</protein>
<comment type="catalytic activity">
    <reaction evidence="7 8">
        <text>L-methionyl-tRNA(fMet) + (6R)-10-formyltetrahydrofolate = N-formyl-L-methionyl-tRNA(fMet) + (6S)-5,6,7,8-tetrahydrofolate + H(+)</text>
        <dbReference type="Rhea" id="RHEA:24380"/>
        <dbReference type="Rhea" id="RHEA-COMP:9952"/>
        <dbReference type="Rhea" id="RHEA-COMP:9953"/>
        <dbReference type="ChEBI" id="CHEBI:15378"/>
        <dbReference type="ChEBI" id="CHEBI:57453"/>
        <dbReference type="ChEBI" id="CHEBI:78530"/>
        <dbReference type="ChEBI" id="CHEBI:78844"/>
        <dbReference type="ChEBI" id="CHEBI:195366"/>
        <dbReference type="EC" id="2.1.2.9"/>
    </reaction>
</comment>
<evidence type="ECO:0000256" key="1">
    <source>
        <dbReference type="ARBA" id="ARBA00002606"/>
    </source>
</evidence>
<keyword evidence="12" id="KW-1185">Reference proteome</keyword>
<evidence type="ECO:0000256" key="3">
    <source>
        <dbReference type="ARBA" id="ARBA00012261"/>
    </source>
</evidence>
<feature type="binding site" evidence="8">
    <location>
        <begin position="111"/>
        <end position="114"/>
    </location>
    <ligand>
        <name>(6S)-5,6,7,8-tetrahydrofolate</name>
        <dbReference type="ChEBI" id="CHEBI:57453"/>
    </ligand>
</feature>
<dbReference type="STRING" id="999894.TDIS_0486"/>
<proteinExistence type="inferred from homology"/>
<dbReference type="InterPro" id="IPR002376">
    <property type="entry name" value="Formyl_transf_N"/>
</dbReference>
<dbReference type="AlphaFoldDB" id="A0A179D5E6"/>
<comment type="function">
    <text evidence="1 8">Attaches a formyl group to the free amino group of methionyl-tRNA(fMet). The formyl group appears to play a dual role in the initiator identity of N-formylmethionyl-tRNA by promoting its recognition by IF2 and preventing the misappropriation of this tRNA by the elongation apparatus.</text>
</comment>
<name>A0A179D5E6_9BACT</name>
<dbReference type="PATRIC" id="fig|999894.6.peg.490"/>
<dbReference type="PANTHER" id="PTHR11138:SF5">
    <property type="entry name" value="METHIONYL-TRNA FORMYLTRANSFERASE, MITOCHONDRIAL"/>
    <property type="match status" value="1"/>
</dbReference>
<dbReference type="InterPro" id="IPR037022">
    <property type="entry name" value="Formyl_trans_C_sf"/>
</dbReference>
<organism evidence="11 12">
    <name type="scientific">Thermosulfurimonas dismutans</name>
    <dbReference type="NCBI Taxonomy" id="999894"/>
    <lineage>
        <taxon>Bacteria</taxon>
        <taxon>Pseudomonadati</taxon>
        <taxon>Thermodesulfobacteriota</taxon>
        <taxon>Thermodesulfobacteria</taxon>
        <taxon>Thermodesulfobacteriales</taxon>
        <taxon>Thermodesulfobacteriaceae</taxon>
        <taxon>Thermosulfurimonas</taxon>
    </lineage>
</organism>
<dbReference type="InterPro" id="IPR001555">
    <property type="entry name" value="GART_AS"/>
</dbReference>
<gene>
    <name evidence="8" type="primary">fmt</name>
    <name evidence="11" type="ORF">TDIS_0486</name>
</gene>
<feature type="domain" description="Formyl transferase C-terminal" evidence="10">
    <location>
        <begin position="206"/>
        <end position="302"/>
    </location>
</feature>
<dbReference type="InterPro" id="IPR005794">
    <property type="entry name" value="Fmt"/>
</dbReference>
<evidence type="ECO:0000256" key="5">
    <source>
        <dbReference type="ARBA" id="ARBA00022679"/>
    </source>
</evidence>
<dbReference type="CDD" id="cd08646">
    <property type="entry name" value="FMT_core_Met-tRNA-FMT_N"/>
    <property type="match status" value="1"/>
</dbReference>
<dbReference type="Proteomes" id="UP000078390">
    <property type="component" value="Unassembled WGS sequence"/>
</dbReference>
<dbReference type="InterPro" id="IPR011034">
    <property type="entry name" value="Formyl_transferase-like_C_sf"/>
</dbReference>
<dbReference type="Pfam" id="PF02911">
    <property type="entry name" value="Formyl_trans_C"/>
    <property type="match status" value="1"/>
</dbReference>
<dbReference type="GO" id="GO:0005829">
    <property type="term" value="C:cytosol"/>
    <property type="evidence" value="ECO:0007669"/>
    <property type="project" value="TreeGrafter"/>
</dbReference>
<dbReference type="FunFam" id="3.40.50.12230:FF:000001">
    <property type="entry name" value="Methionyl-tRNA formyltransferase"/>
    <property type="match status" value="1"/>
</dbReference>
<dbReference type="SUPFAM" id="SSF50486">
    <property type="entry name" value="FMT C-terminal domain-like"/>
    <property type="match status" value="1"/>
</dbReference>
<dbReference type="HAMAP" id="MF_00182">
    <property type="entry name" value="Formyl_trans"/>
    <property type="match status" value="1"/>
</dbReference>
<evidence type="ECO:0000259" key="10">
    <source>
        <dbReference type="Pfam" id="PF02911"/>
    </source>
</evidence>
<sequence length="312" mass="34027">MKSYRVVFMGTPEFAVPALKALLGSEEVVGVVTQPDRPRGRGRKLRPSPVKEVALAADLPVFEPEKIKDPAFLADLAKLDPELIVVAAYGKILPREILDLPRYGCWNIHASLLPKYRGAAPIQWALINGERETGITIMQMDEGLDTGPILLQKSLTIGEDETFGELYQRLAQLGAKALMEALELFKVGQLSPRPQPEDGVSYAPPIEKGMGRLDFSRPASELACLIRAFDPRPGAHIYWKDKILKVFKPLVVHEATTKAPGTVLGVEAGGLAVATGDGVLVIRELQLEGKRRLPAKEFLRGYPLKPGTVLGA</sequence>
<evidence type="ECO:0000313" key="12">
    <source>
        <dbReference type="Proteomes" id="UP000078390"/>
    </source>
</evidence>
<dbReference type="InterPro" id="IPR044135">
    <property type="entry name" value="Met-tRNA-FMT_C"/>
</dbReference>